<dbReference type="GO" id="GO:0000445">
    <property type="term" value="C:THO complex part of transcription export complex"/>
    <property type="evidence" value="ECO:0007669"/>
    <property type="project" value="InterPro"/>
</dbReference>
<dbReference type="GO" id="GO:0006406">
    <property type="term" value="P:mRNA export from nucleus"/>
    <property type="evidence" value="ECO:0007669"/>
    <property type="project" value="TreeGrafter"/>
</dbReference>
<keyword evidence="8" id="KW-1185">Reference proteome</keyword>
<comment type="similarity">
    <text evidence="2">Belongs to the THOC7 family.</text>
</comment>
<sequence>MDAEVYDEETSVKTRLSVDERPLRNLIKKFYSWVNQLDNVTNEEAQTSLDALFLQLLHYQILLKRQQALHDMNIQEVQNYSQENIRIEQESQEAKEAIVALQSELEKARKLRDNKMEYDKIAKDIMQLKTRKESLDTIQQLESDIKMLEKEKVTYKTLRQHREQQFYTLIGSVKALQKEIEEERERGNQAERMAMLINMEDGNESEDDIADTEEDNQDKSGLRTPRTPMNSQPDDNNSSGQPSANEHEPSTPSAPRRDSKHYSEMDDNDEDDNDSSQTPRA</sequence>
<dbReference type="PANTHER" id="PTHR23405:SF5">
    <property type="entry name" value="THO COMPLEX SUBUNIT 7 HOMOLOG"/>
    <property type="match status" value="1"/>
</dbReference>
<evidence type="ECO:0000256" key="5">
    <source>
        <dbReference type="SAM" id="Coils"/>
    </source>
</evidence>
<proteinExistence type="inferred from homology"/>
<dbReference type="Proteomes" id="UP000242875">
    <property type="component" value="Unassembled WGS sequence"/>
</dbReference>
<evidence type="ECO:0000256" key="3">
    <source>
        <dbReference type="ARBA" id="ARBA00023054"/>
    </source>
</evidence>
<accession>A0A261Y4K7</accession>
<feature type="compositionally biased region" description="Basic and acidic residues" evidence="6">
    <location>
        <begin position="245"/>
        <end position="264"/>
    </location>
</feature>
<dbReference type="InterPro" id="IPR008501">
    <property type="entry name" value="THOC7/Mft1"/>
</dbReference>
<evidence type="ECO:0000313" key="7">
    <source>
        <dbReference type="EMBL" id="OZJ05535.1"/>
    </source>
</evidence>
<dbReference type="EMBL" id="MVBO01000014">
    <property type="protein sequence ID" value="OZJ05535.1"/>
    <property type="molecule type" value="Genomic_DNA"/>
</dbReference>
<evidence type="ECO:0000256" key="1">
    <source>
        <dbReference type="ARBA" id="ARBA00004123"/>
    </source>
</evidence>
<evidence type="ECO:0000256" key="4">
    <source>
        <dbReference type="ARBA" id="ARBA00023242"/>
    </source>
</evidence>
<dbReference type="OrthoDB" id="205166at2759"/>
<dbReference type="PANTHER" id="PTHR23405">
    <property type="entry name" value="MAINTENANCE OF KILLER 16 MAK16 PROTEIN-RELATED"/>
    <property type="match status" value="1"/>
</dbReference>
<evidence type="ECO:0000256" key="2">
    <source>
        <dbReference type="ARBA" id="ARBA00006482"/>
    </source>
</evidence>
<comment type="subcellular location">
    <subcellularLocation>
        <location evidence="1">Nucleus</location>
    </subcellularLocation>
</comment>
<reference evidence="7 8" key="1">
    <citation type="journal article" date="2017" name="Mycologia">
        <title>Bifiguratus adelaidae, gen. et sp. nov., a new member of Mucoromycotina in endophytic and soil-dwelling habitats.</title>
        <authorList>
            <person name="Torres-Cruz T.J."/>
            <person name="Billingsley Tobias T.L."/>
            <person name="Almatruk M."/>
            <person name="Hesse C."/>
            <person name="Kuske C.R."/>
            <person name="Desiro A."/>
            <person name="Benucci G.M."/>
            <person name="Bonito G."/>
            <person name="Stajich J.E."/>
            <person name="Dunlap C."/>
            <person name="Arnold A.E."/>
            <person name="Porras-Alfaro A."/>
        </authorList>
    </citation>
    <scope>NUCLEOTIDE SEQUENCE [LARGE SCALE GENOMIC DNA]</scope>
    <source>
        <strain evidence="7 8">AZ0501</strain>
    </source>
</reference>
<name>A0A261Y4K7_9FUNG</name>
<feature type="compositionally biased region" description="Polar residues" evidence="6">
    <location>
        <begin position="227"/>
        <end position="244"/>
    </location>
</feature>
<protein>
    <recommendedName>
        <fullName evidence="9">THO complex subunit 7</fullName>
    </recommendedName>
</protein>
<evidence type="ECO:0000256" key="6">
    <source>
        <dbReference type="SAM" id="MobiDB-lite"/>
    </source>
</evidence>
<evidence type="ECO:0008006" key="9">
    <source>
        <dbReference type="Google" id="ProtNLM"/>
    </source>
</evidence>
<organism evidence="7 8">
    <name type="scientific">Bifiguratus adelaidae</name>
    <dbReference type="NCBI Taxonomy" id="1938954"/>
    <lineage>
        <taxon>Eukaryota</taxon>
        <taxon>Fungi</taxon>
        <taxon>Fungi incertae sedis</taxon>
        <taxon>Mucoromycota</taxon>
        <taxon>Mucoromycotina</taxon>
        <taxon>Endogonomycetes</taxon>
        <taxon>Endogonales</taxon>
        <taxon>Endogonales incertae sedis</taxon>
        <taxon>Bifiguratus</taxon>
    </lineage>
</organism>
<comment type="caution">
    <text evidence="7">The sequence shown here is derived from an EMBL/GenBank/DDBJ whole genome shotgun (WGS) entry which is preliminary data.</text>
</comment>
<evidence type="ECO:0000313" key="8">
    <source>
        <dbReference type="Proteomes" id="UP000242875"/>
    </source>
</evidence>
<feature type="compositionally biased region" description="Acidic residues" evidence="6">
    <location>
        <begin position="201"/>
        <end position="216"/>
    </location>
</feature>
<feature type="compositionally biased region" description="Acidic residues" evidence="6">
    <location>
        <begin position="265"/>
        <end position="274"/>
    </location>
</feature>
<keyword evidence="4" id="KW-0539">Nucleus</keyword>
<keyword evidence="3 5" id="KW-0175">Coiled coil</keyword>
<dbReference type="GO" id="GO:0006397">
    <property type="term" value="P:mRNA processing"/>
    <property type="evidence" value="ECO:0007669"/>
    <property type="project" value="InterPro"/>
</dbReference>
<gene>
    <name evidence="7" type="ORF">BZG36_01927</name>
</gene>
<feature type="coiled-coil region" evidence="5">
    <location>
        <begin position="77"/>
        <end position="193"/>
    </location>
</feature>
<feature type="region of interest" description="Disordered" evidence="6">
    <location>
        <begin position="201"/>
        <end position="281"/>
    </location>
</feature>
<dbReference type="Pfam" id="PF05615">
    <property type="entry name" value="THOC7"/>
    <property type="match status" value="1"/>
</dbReference>
<dbReference type="AlphaFoldDB" id="A0A261Y4K7"/>